<dbReference type="Proteomes" id="UP000009328">
    <property type="component" value="Unassembled WGS sequence"/>
</dbReference>
<dbReference type="AlphaFoldDB" id="K0KFV5"/>
<accession>K0KFV5</accession>
<evidence type="ECO:0000313" key="1">
    <source>
        <dbReference type="EMBL" id="CCH44040.1"/>
    </source>
</evidence>
<dbReference type="EMBL" id="CAIF01000103">
    <property type="protein sequence ID" value="CCH44040.1"/>
    <property type="molecule type" value="Genomic_DNA"/>
</dbReference>
<keyword evidence="2" id="KW-1185">Reference proteome</keyword>
<comment type="caution">
    <text evidence="1">The sequence shown here is derived from an EMBL/GenBank/DDBJ whole genome shotgun (WGS) entry which is preliminary data.</text>
</comment>
<organism evidence="1 2">
    <name type="scientific">Wickerhamomyces ciferrii (strain ATCC 14091 / BCRC 22168 / CBS 111 / JCM 3599 / NBRC 0793 / NRRL Y-1031 F-60-10)</name>
    <name type="common">Yeast</name>
    <name type="synonym">Pichia ciferrii</name>
    <dbReference type="NCBI Taxonomy" id="1206466"/>
    <lineage>
        <taxon>Eukaryota</taxon>
        <taxon>Fungi</taxon>
        <taxon>Dikarya</taxon>
        <taxon>Ascomycota</taxon>
        <taxon>Saccharomycotina</taxon>
        <taxon>Saccharomycetes</taxon>
        <taxon>Phaffomycetales</taxon>
        <taxon>Wickerhamomycetaceae</taxon>
        <taxon>Wickerhamomyces</taxon>
    </lineage>
</organism>
<reference evidence="1 2" key="1">
    <citation type="journal article" date="2012" name="Eukaryot. Cell">
        <title>Draft genome sequence of Wickerhamomyces ciferrii NRRL Y-1031 F-60-10.</title>
        <authorList>
            <person name="Schneider J."/>
            <person name="Andrea H."/>
            <person name="Blom J."/>
            <person name="Jaenicke S."/>
            <person name="Ruckert C."/>
            <person name="Schorsch C."/>
            <person name="Szczepanowski R."/>
            <person name="Farwick M."/>
            <person name="Goesmann A."/>
            <person name="Puhler A."/>
            <person name="Schaffer S."/>
            <person name="Tauch A."/>
            <person name="Kohler T."/>
            <person name="Brinkrolf K."/>
        </authorList>
    </citation>
    <scope>NUCLEOTIDE SEQUENCE [LARGE SCALE GENOMIC DNA]</scope>
    <source>
        <strain evidence="2">ATCC 14091 / BCRC 22168 / CBS 111 / JCM 3599 / NBRC 0793 / NRRL Y-1031 F-60-10</strain>
    </source>
</reference>
<gene>
    <name evidence="1" type="ORF">BN7_3599</name>
</gene>
<dbReference type="InParanoid" id="K0KFV5"/>
<evidence type="ECO:0000313" key="2">
    <source>
        <dbReference type="Proteomes" id="UP000009328"/>
    </source>
</evidence>
<name>K0KFV5_WICCF</name>
<dbReference type="HOGENOM" id="CLU_011974_0_0_1"/>
<protein>
    <submittedName>
        <fullName evidence="1">Uncharacterized protein</fullName>
    </submittedName>
</protein>
<sequence>MVSALTDFDYDLTGNAILMEDTIDNMQFCFVESSLYEFKLQELFKIRQKDKLNTECDYYLDIKDTEKFDKAISYLRLDFCTPNFPLIIKDEEYGSSDKNYIQIIRNKVKLMPGKEYPEFILGMWYIAFDINLLINWLPYGSTSNQNVHQSQSKFSRAFKLIEFEDIKELRKEDFKANIYQLEYFIKKSLMKFNRKELIRMLEILLMDYKSSNINSCRGKANDDEVTRESILRSDLKYNIVKPLLNFLFELINVHFDEGSHYRFSQIDSDKILIETPSQVWNKISGDIGENYPSDLVDYQLFENTKDMHIVTKLKSRQDLSFNCFGIETMTNPHLFGKLDPSNKFKDLNAVFRESSQHLIRNRLSRYMVTDLIEALYFELPVSTDGYWSGKDDPDHVVLKKAPLKYLYFDNSKVREPETLSFQCLIALQVFEQIKKIISENIISYKEVNCHDADYRNFDESTDENYNKFILELMKNGFKKKQEITKASINREFNSPSHNIRSKTQKRVRLNPNYTDNLFNLKIQMETENFEILEGFAYASSLKLFLSSKEFLNKITIRNQYQDDQLSDQVFCKIYDLFQMPILFRNSKIISWSEDTQYEKLDQIQKNILYSLEDNNIKDLNEWINDMKGLFFQEIIALKKIEDWNSINDEQNQINTAKLLQYGWFDDLTLGDKYSLFGPFLILEKIDFINDNKISSFKRKENFRKQIELLKKAGISHEDLSNKYNYCFNQNEECFIVDFGMSTVDDVSFLDNVFDKISFWPPEA</sequence>
<proteinExistence type="predicted"/>